<reference evidence="1 3" key="1">
    <citation type="submission" date="2017-07" db="EMBL/GenBank/DDBJ databases">
        <title>Tamlnaduibacter salinus (Mi-7) genome sequencing.</title>
        <authorList>
            <person name="Verma A."/>
            <person name="Krishnamurthi S."/>
        </authorList>
    </citation>
    <scope>NUCLEOTIDE SEQUENCE [LARGE SCALE GENOMIC DNA]</scope>
    <source>
        <strain evidence="1 3">Mi-7</strain>
    </source>
</reference>
<organism evidence="1 3">
    <name type="scientific">Tamilnaduibacter salinus</name>
    <dbReference type="NCBI Taxonomy" id="1484056"/>
    <lineage>
        <taxon>Bacteria</taxon>
        <taxon>Pseudomonadati</taxon>
        <taxon>Pseudomonadota</taxon>
        <taxon>Gammaproteobacteria</taxon>
        <taxon>Pseudomonadales</taxon>
        <taxon>Marinobacteraceae</taxon>
        <taxon>Tamilnaduibacter</taxon>
    </lineage>
</organism>
<dbReference type="EMBL" id="QEKQ01000006">
    <property type="protein sequence ID" value="PVY75819.1"/>
    <property type="molecule type" value="Genomic_DNA"/>
</dbReference>
<evidence type="ECO:0000313" key="4">
    <source>
        <dbReference type="Proteomes" id="UP000245887"/>
    </source>
</evidence>
<dbReference type="EMBL" id="NMPM01000020">
    <property type="protein sequence ID" value="PAV26636.1"/>
    <property type="molecule type" value="Genomic_DNA"/>
</dbReference>
<dbReference type="AlphaFoldDB" id="A0A2A2I5Q8"/>
<accession>A0A2A2I5Q8</accession>
<name>A0A2A2I5Q8_9GAMM</name>
<dbReference type="Proteomes" id="UP000245887">
    <property type="component" value="Unassembled WGS sequence"/>
</dbReference>
<proteinExistence type="predicted"/>
<reference evidence="2 4" key="2">
    <citation type="submission" date="2018-04" db="EMBL/GenBank/DDBJ databases">
        <title>Genomic Encyclopedia of Type Strains, Phase IV (KMG-IV): sequencing the most valuable type-strain genomes for metagenomic binning, comparative biology and taxonomic classification.</title>
        <authorList>
            <person name="Goeker M."/>
        </authorList>
    </citation>
    <scope>NUCLEOTIDE SEQUENCE [LARGE SCALE GENOMIC DNA]</scope>
    <source>
        <strain evidence="2 4">DSM 28688</strain>
    </source>
</reference>
<evidence type="ECO:0000313" key="3">
    <source>
        <dbReference type="Proteomes" id="UP000218332"/>
    </source>
</evidence>
<keyword evidence="3" id="KW-1185">Reference proteome</keyword>
<dbReference type="OrthoDB" id="6194561at2"/>
<gene>
    <name evidence="2" type="ORF">C8D92_10679</name>
    <name evidence="1" type="ORF">CF392_05365</name>
</gene>
<dbReference type="InterPro" id="IPR019639">
    <property type="entry name" value="DUF2505"/>
</dbReference>
<sequence length="163" mass="19021">MKVEVVHPYDAGIDRVLDTFFDESVIHEKNNRLGNRNVAVKIRDRDESSGKLVVARDVASSVPVPNALSAFHRPWNAVRQEEHWFRKDDREWHCEFRIHVDGVPARIRGNMRLKDNGDICTNHVSLNVRCDVPLLGKKIARFLVEDSRYKMEREYDVIRELMA</sequence>
<dbReference type="Proteomes" id="UP000218332">
    <property type="component" value="Unassembled WGS sequence"/>
</dbReference>
<protein>
    <submittedName>
        <fullName evidence="2">Uncharacterized protein DUF2505</fullName>
    </submittedName>
</protein>
<comment type="caution">
    <text evidence="1">The sequence shown here is derived from an EMBL/GenBank/DDBJ whole genome shotgun (WGS) entry which is preliminary data.</text>
</comment>
<evidence type="ECO:0000313" key="2">
    <source>
        <dbReference type="EMBL" id="PVY75819.1"/>
    </source>
</evidence>
<dbReference type="Pfam" id="PF10698">
    <property type="entry name" value="DUF2505"/>
    <property type="match status" value="1"/>
</dbReference>
<dbReference type="RefSeq" id="WP_095610439.1">
    <property type="nucleotide sequence ID" value="NZ_NMPM01000020.1"/>
</dbReference>
<evidence type="ECO:0000313" key="1">
    <source>
        <dbReference type="EMBL" id="PAV26636.1"/>
    </source>
</evidence>